<evidence type="ECO:0000256" key="3">
    <source>
        <dbReference type="ARBA" id="ARBA00022525"/>
    </source>
</evidence>
<feature type="chain" id="PRO_5042914218" description="feruloyl esterase" evidence="10">
    <location>
        <begin position="22"/>
        <end position="326"/>
    </location>
</feature>
<evidence type="ECO:0000256" key="9">
    <source>
        <dbReference type="ARBA" id="ARBA00034075"/>
    </source>
</evidence>
<evidence type="ECO:0000256" key="2">
    <source>
        <dbReference type="ARBA" id="ARBA00013091"/>
    </source>
</evidence>
<keyword evidence="12" id="KW-1185">Reference proteome</keyword>
<evidence type="ECO:0000256" key="7">
    <source>
        <dbReference type="ARBA" id="ARBA00023277"/>
    </source>
</evidence>
<comment type="subcellular location">
    <subcellularLocation>
        <location evidence="1">Secreted</location>
    </subcellularLocation>
</comment>
<sequence>MLTRFTTSCVTLAAYMLGSEAVALVDRHASGCGKQHSSGYNSNLEEHRLVSKDVLRNYTIYVPTSYNNDPQKQWPLIIDYHGNGGNGSQQHDNSRYDKYTDDYLLVYPNGYEEHWQGPSYAVPGIDDLQFTTDLLAHLRTEYCIDDERIYASGKSNGGGFVDTLACSDNGNEFAAFSMAAAALYTDLSVDGCPYKRAILESHGAADNTIPYSPTKSGSGGALPQVADWVRWWAQRNGCDPTQAEVVEKPGYNHTSYSCQGANDVEHYKIFDLDHCWPSSSGDNYDYENPRCDDYSLDFTPVVLEFYSRWTLSSAPGAKDWRMWKGD</sequence>
<name>A0AAN7YJH8_9EURO</name>
<protein>
    <recommendedName>
        <fullName evidence="2">feruloyl esterase</fullName>
        <ecNumber evidence="2">3.1.1.73</ecNumber>
    </recommendedName>
</protein>
<evidence type="ECO:0000256" key="8">
    <source>
        <dbReference type="ARBA" id="ARBA00023326"/>
    </source>
</evidence>
<comment type="catalytic activity">
    <reaction evidence="9">
        <text>feruloyl-polysaccharide + H2O = ferulate + polysaccharide.</text>
        <dbReference type="EC" id="3.1.1.73"/>
    </reaction>
</comment>
<evidence type="ECO:0000313" key="11">
    <source>
        <dbReference type="EMBL" id="KAK5090393.1"/>
    </source>
</evidence>
<keyword evidence="6" id="KW-0378">Hydrolase</keyword>
<comment type="caution">
    <text evidence="11">The sequence shown here is derived from an EMBL/GenBank/DDBJ whole genome shotgun (WGS) entry which is preliminary data.</text>
</comment>
<dbReference type="EMBL" id="JAVRRJ010000001">
    <property type="protein sequence ID" value="KAK5090393.1"/>
    <property type="molecule type" value="Genomic_DNA"/>
</dbReference>
<keyword evidence="5 10" id="KW-0732">Signal</keyword>
<evidence type="ECO:0000313" key="12">
    <source>
        <dbReference type="Proteomes" id="UP001309876"/>
    </source>
</evidence>
<feature type="signal peptide" evidence="10">
    <location>
        <begin position="1"/>
        <end position="21"/>
    </location>
</feature>
<evidence type="ECO:0000256" key="1">
    <source>
        <dbReference type="ARBA" id="ARBA00004613"/>
    </source>
</evidence>
<dbReference type="SUPFAM" id="SSF53474">
    <property type="entry name" value="alpha/beta-Hydrolases"/>
    <property type="match status" value="1"/>
</dbReference>
<dbReference type="AlphaFoldDB" id="A0AAN7YJH8"/>
<keyword evidence="3" id="KW-0964">Secreted</keyword>
<accession>A0AAN7YJH8</accession>
<evidence type="ECO:0000256" key="5">
    <source>
        <dbReference type="ARBA" id="ARBA00022729"/>
    </source>
</evidence>
<dbReference type="GO" id="GO:0005576">
    <property type="term" value="C:extracellular region"/>
    <property type="evidence" value="ECO:0007669"/>
    <property type="project" value="UniProtKB-SubCell"/>
</dbReference>
<dbReference type="Gene3D" id="3.40.50.1820">
    <property type="entry name" value="alpha/beta hydrolase"/>
    <property type="match status" value="1"/>
</dbReference>
<proteinExistence type="predicted"/>
<dbReference type="Proteomes" id="UP001309876">
    <property type="component" value="Unassembled WGS sequence"/>
</dbReference>
<evidence type="ECO:0000256" key="10">
    <source>
        <dbReference type="SAM" id="SignalP"/>
    </source>
</evidence>
<dbReference type="InterPro" id="IPR029058">
    <property type="entry name" value="AB_hydrolase_fold"/>
</dbReference>
<organism evidence="11 12">
    <name type="scientific">Lithohypha guttulata</name>
    <dbReference type="NCBI Taxonomy" id="1690604"/>
    <lineage>
        <taxon>Eukaryota</taxon>
        <taxon>Fungi</taxon>
        <taxon>Dikarya</taxon>
        <taxon>Ascomycota</taxon>
        <taxon>Pezizomycotina</taxon>
        <taxon>Eurotiomycetes</taxon>
        <taxon>Chaetothyriomycetidae</taxon>
        <taxon>Chaetothyriales</taxon>
        <taxon>Trichomeriaceae</taxon>
        <taxon>Lithohypha</taxon>
    </lineage>
</organism>
<evidence type="ECO:0000256" key="6">
    <source>
        <dbReference type="ARBA" id="ARBA00022801"/>
    </source>
</evidence>
<dbReference type="InterPro" id="IPR043595">
    <property type="entry name" value="FaeB/C/D"/>
</dbReference>
<gene>
    <name evidence="11" type="ORF">LTR05_000565</name>
</gene>
<keyword evidence="7" id="KW-0119">Carbohydrate metabolism</keyword>
<dbReference type="PANTHER" id="PTHR38050">
    <property type="match status" value="1"/>
</dbReference>
<dbReference type="GO" id="GO:0030600">
    <property type="term" value="F:feruloyl esterase activity"/>
    <property type="evidence" value="ECO:0007669"/>
    <property type="project" value="UniProtKB-EC"/>
</dbReference>
<keyword evidence="4" id="KW-0858">Xylan degradation</keyword>
<evidence type="ECO:0000256" key="4">
    <source>
        <dbReference type="ARBA" id="ARBA00022651"/>
    </source>
</evidence>
<reference evidence="11 12" key="1">
    <citation type="submission" date="2023-08" db="EMBL/GenBank/DDBJ databases">
        <title>Black Yeasts Isolated from many extreme environments.</title>
        <authorList>
            <person name="Coleine C."/>
            <person name="Stajich J.E."/>
            <person name="Selbmann L."/>
        </authorList>
    </citation>
    <scope>NUCLEOTIDE SEQUENCE [LARGE SCALE GENOMIC DNA]</scope>
    <source>
        <strain evidence="11 12">CCFEE 5910</strain>
    </source>
</reference>
<dbReference type="PANTHER" id="PTHR38050:SF2">
    <property type="entry name" value="FERULOYL ESTERASE C-RELATED"/>
    <property type="match status" value="1"/>
</dbReference>
<keyword evidence="8" id="KW-0624">Polysaccharide degradation</keyword>
<dbReference type="GO" id="GO:0045493">
    <property type="term" value="P:xylan catabolic process"/>
    <property type="evidence" value="ECO:0007669"/>
    <property type="project" value="UniProtKB-KW"/>
</dbReference>
<dbReference type="EC" id="3.1.1.73" evidence="2"/>